<feature type="domain" description="Polysaccharide chain length determinant N-terminal" evidence="9">
    <location>
        <begin position="9"/>
        <end position="93"/>
    </location>
</feature>
<accession>A0ABY8B0Y5</accession>
<feature type="region of interest" description="Disordered" evidence="7">
    <location>
        <begin position="225"/>
        <end position="252"/>
    </location>
</feature>
<evidence type="ECO:0000256" key="1">
    <source>
        <dbReference type="ARBA" id="ARBA00004651"/>
    </source>
</evidence>
<sequence>MKEQTTIVGDLVEVLKKSKKWMFVSMVLVGLLAYYLSTSFIQPKYEASTQVLLVTQQEDNRVDSSEVLSSLSLVNTYRVIMKSPAVLEKVKEQVPSAPDPLSDALTVESEEESQVINVFVTANDPVVAAETANVISEVFVSEIPDLMNIDNVRILSPAEIPEAPVSPNVLLNTAIGLFAGFLLGGFIGLLRHVFDKRIRNEQEAERLLDLPVIGSIPTIERRDLKTKNVKEATPQVKGDVSHVRSKKERQSS</sequence>
<dbReference type="EMBL" id="CP109617">
    <property type="protein sequence ID" value="WED55794.1"/>
    <property type="molecule type" value="Genomic_DNA"/>
</dbReference>
<feature type="compositionally biased region" description="Basic residues" evidence="7">
    <location>
        <begin position="243"/>
        <end position="252"/>
    </location>
</feature>
<gene>
    <name evidence="10" type="ORF">OE059_02745</name>
</gene>
<dbReference type="InterPro" id="IPR003856">
    <property type="entry name" value="LPS_length_determ_N"/>
</dbReference>
<evidence type="ECO:0000313" key="10">
    <source>
        <dbReference type="EMBL" id="WED55794.1"/>
    </source>
</evidence>
<dbReference type="RefSeq" id="WP_214690489.1">
    <property type="nucleotide sequence ID" value="NZ_CP109617.1"/>
</dbReference>
<proteinExistence type="inferred from homology"/>
<keyword evidence="4 8" id="KW-0812">Transmembrane</keyword>
<evidence type="ECO:0000256" key="4">
    <source>
        <dbReference type="ARBA" id="ARBA00022692"/>
    </source>
</evidence>
<evidence type="ECO:0000256" key="2">
    <source>
        <dbReference type="ARBA" id="ARBA00006683"/>
    </source>
</evidence>
<evidence type="ECO:0000256" key="6">
    <source>
        <dbReference type="ARBA" id="ARBA00023136"/>
    </source>
</evidence>
<keyword evidence="5 8" id="KW-1133">Transmembrane helix</keyword>
<name>A0ABY8B0Y5_9BACL</name>
<organism evidence="10 11">
    <name type="scientific">Exiguobacterium profundum</name>
    <dbReference type="NCBI Taxonomy" id="307643"/>
    <lineage>
        <taxon>Bacteria</taxon>
        <taxon>Bacillati</taxon>
        <taxon>Bacillota</taxon>
        <taxon>Bacilli</taxon>
        <taxon>Bacillales</taxon>
        <taxon>Bacillales Family XII. Incertae Sedis</taxon>
        <taxon>Exiguobacterium</taxon>
    </lineage>
</organism>
<evidence type="ECO:0000256" key="5">
    <source>
        <dbReference type="ARBA" id="ARBA00022989"/>
    </source>
</evidence>
<keyword evidence="11" id="KW-1185">Reference proteome</keyword>
<dbReference type="Pfam" id="PF02706">
    <property type="entry name" value="Wzz"/>
    <property type="match status" value="1"/>
</dbReference>
<protein>
    <submittedName>
        <fullName evidence="10">Wzz/FepE/Etk N-terminal domain-containing protein</fullName>
    </submittedName>
</protein>
<feature type="transmembrane region" description="Helical" evidence="8">
    <location>
        <begin position="21"/>
        <end position="41"/>
    </location>
</feature>
<evidence type="ECO:0000259" key="9">
    <source>
        <dbReference type="Pfam" id="PF02706"/>
    </source>
</evidence>
<evidence type="ECO:0000256" key="8">
    <source>
        <dbReference type="SAM" id="Phobius"/>
    </source>
</evidence>
<evidence type="ECO:0000313" key="11">
    <source>
        <dbReference type="Proteomes" id="UP001219957"/>
    </source>
</evidence>
<keyword evidence="6 8" id="KW-0472">Membrane</keyword>
<comment type="similarity">
    <text evidence="2">Belongs to the CpsC/CapA family.</text>
</comment>
<reference evidence="10 11" key="1">
    <citation type="submission" date="2022-10" db="EMBL/GenBank/DDBJ databases">
        <title>Complete genome sequence of Exiguobacterium profundum TSS-3 isolated from an extremely saline-alkaline spring located in Ixtapa, Chiapas-Mexico.</title>
        <authorList>
            <person name="Rincon-Rosales R."/>
            <person name="Rogel M.A."/>
            <person name="Rincon-Molina C.I."/>
            <person name="Guerrero G."/>
            <person name="Manzano-Gomez L.A."/>
            <person name="Lopez-Lopez A."/>
            <person name="Rincon Molina F.A."/>
            <person name="Martinez-Romero E."/>
        </authorList>
    </citation>
    <scope>NUCLEOTIDE SEQUENCE [LARGE SCALE GENOMIC DNA]</scope>
    <source>
        <strain evidence="10 11">TSS-3</strain>
    </source>
</reference>
<dbReference type="PANTHER" id="PTHR32309">
    <property type="entry name" value="TYROSINE-PROTEIN KINASE"/>
    <property type="match status" value="1"/>
</dbReference>
<dbReference type="PANTHER" id="PTHR32309:SF13">
    <property type="entry name" value="FERRIC ENTEROBACTIN TRANSPORT PROTEIN FEPE"/>
    <property type="match status" value="1"/>
</dbReference>
<dbReference type="GeneID" id="99710248"/>
<dbReference type="Proteomes" id="UP001219957">
    <property type="component" value="Chromosome"/>
</dbReference>
<evidence type="ECO:0000256" key="7">
    <source>
        <dbReference type="SAM" id="MobiDB-lite"/>
    </source>
</evidence>
<comment type="subcellular location">
    <subcellularLocation>
        <location evidence="1">Cell membrane</location>
        <topology evidence="1">Multi-pass membrane protein</topology>
    </subcellularLocation>
</comment>
<dbReference type="InterPro" id="IPR050445">
    <property type="entry name" value="Bact_polysacc_biosynth/exp"/>
</dbReference>
<evidence type="ECO:0000256" key="3">
    <source>
        <dbReference type="ARBA" id="ARBA00022475"/>
    </source>
</evidence>
<keyword evidence="3" id="KW-1003">Cell membrane</keyword>
<feature type="transmembrane region" description="Helical" evidence="8">
    <location>
        <begin position="169"/>
        <end position="190"/>
    </location>
</feature>